<reference evidence="2 3" key="1">
    <citation type="submission" date="2014-05" db="EMBL/GenBank/DDBJ databases">
        <authorList>
            <person name="Daugherty S.C."/>
            <person name="Tallon L.J."/>
            <person name="Sadzewicz L."/>
            <person name="Kilian M."/>
            <person name="Tettelin H."/>
        </authorList>
    </citation>
    <scope>NUCLEOTIDE SEQUENCE [LARGE SCALE GENOMIC DNA]</scope>
    <source>
        <strain evidence="2 3">SK608</strain>
    </source>
</reference>
<dbReference type="NCBIfam" id="TIGR01538">
    <property type="entry name" value="portal_SPP1"/>
    <property type="match status" value="1"/>
</dbReference>
<protein>
    <submittedName>
        <fullName evidence="2">Phage portal protein, SPP1 family</fullName>
    </submittedName>
</protein>
<feature type="compositionally biased region" description="Basic and acidic residues" evidence="1">
    <location>
        <begin position="448"/>
        <end position="460"/>
    </location>
</feature>
<evidence type="ECO:0000313" key="3">
    <source>
        <dbReference type="Proteomes" id="UP000028022"/>
    </source>
</evidence>
<dbReference type="AlphaFoldDB" id="A0A081R164"/>
<name>A0A081R164_STRMT</name>
<organism evidence="2 3">
    <name type="scientific">Streptococcus mitis</name>
    <dbReference type="NCBI Taxonomy" id="28037"/>
    <lineage>
        <taxon>Bacteria</taxon>
        <taxon>Bacillati</taxon>
        <taxon>Bacillota</taxon>
        <taxon>Bacilli</taxon>
        <taxon>Lactobacillales</taxon>
        <taxon>Streptococcaceae</taxon>
        <taxon>Streptococcus</taxon>
        <taxon>Streptococcus mitis group</taxon>
    </lineage>
</organism>
<feature type="region of interest" description="Disordered" evidence="1">
    <location>
        <begin position="448"/>
        <end position="471"/>
    </location>
</feature>
<dbReference type="EMBL" id="JPFZ01000007">
    <property type="protein sequence ID" value="KEQ48937.1"/>
    <property type="molecule type" value="Genomic_DNA"/>
</dbReference>
<feature type="region of interest" description="Disordered" evidence="1">
    <location>
        <begin position="35"/>
        <end position="57"/>
    </location>
</feature>
<accession>A0A081R164</accession>
<proteinExistence type="predicted"/>
<gene>
    <name evidence="2" type="ORF">SK608_0235</name>
</gene>
<sequence length="471" mass="54180">MEIEVIKKIITSQMVKHGKFVSQAAEAEKYYRNENDIKRKRKPADKKGAENEAKAEDNAFRNADNRISHNWHQLLLDQKKAYVLTYPPTFDVDDKKVNDMIVDVLGDDYERISKQLCVNAGNAGIAWLHVWKDASDKSFRYACVDSKEVIPIYSKSLDKKLIGVLRVYSSIDETDGKNYTVYEYWNDKECSFYRHEKEKPLEELEPFQAIFLVDAMNGDQYSDNSFEHDFGLVPFIPFRNNEIETNDLKPIKDLVDVYDKVFSGFVNDTDDVQEVIFVLTNYGGQDKQEFLEDLKRYKMIKMDNDGMGDQSGVTTIAIDIPTEARNLILERTKKQIFISGQGVNPETDKLGNSSGVALKFLYSLLELKAGNMETQFRSGYATLVKMILKHLGLSDKLKIKQTWTRNSINNDTEMAQVVSTLATITSRENVAKSNPIVEDWQDELRLQKADQEERPEKAYDMEELEHESEAE</sequence>
<feature type="compositionally biased region" description="Acidic residues" evidence="1">
    <location>
        <begin position="461"/>
        <end position="471"/>
    </location>
</feature>
<dbReference type="Proteomes" id="UP000028022">
    <property type="component" value="Unassembled WGS sequence"/>
</dbReference>
<evidence type="ECO:0000313" key="2">
    <source>
        <dbReference type="EMBL" id="KEQ48937.1"/>
    </source>
</evidence>
<comment type="caution">
    <text evidence="2">The sequence shown here is derived from an EMBL/GenBank/DDBJ whole genome shotgun (WGS) entry which is preliminary data.</text>
</comment>
<evidence type="ECO:0000256" key="1">
    <source>
        <dbReference type="SAM" id="MobiDB-lite"/>
    </source>
</evidence>
<dbReference type="Pfam" id="PF05133">
    <property type="entry name" value="SPP1_portal"/>
    <property type="match status" value="1"/>
</dbReference>
<feature type="compositionally biased region" description="Basic and acidic residues" evidence="1">
    <location>
        <begin position="45"/>
        <end position="57"/>
    </location>
</feature>
<dbReference type="InterPro" id="IPR021145">
    <property type="entry name" value="Portal_protein_SPP1_Gp6-like"/>
</dbReference>
<dbReference type="InterPro" id="IPR006428">
    <property type="entry name" value="Portal_SPP1-type"/>
</dbReference>